<feature type="coiled-coil region" evidence="1">
    <location>
        <begin position="231"/>
        <end position="265"/>
    </location>
</feature>
<feature type="chain" id="PRO_5002536387" description="DUF5666 domain-containing protein" evidence="2">
    <location>
        <begin position="24"/>
        <end position="267"/>
    </location>
</feature>
<name>A0A0G1CFV1_9BACT</name>
<gene>
    <name evidence="4" type="ORF">UV20_C0001G0086</name>
</gene>
<dbReference type="Proteomes" id="UP000034837">
    <property type="component" value="Unassembled WGS sequence"/>
</dbReference>
<dbReference type="Pfam" id="PF18914">
    <property type="entry name" value="DUF5666"/>
    <property type="match status" value="2"/>
</dbReference>
<evidence type="ECO:0000256" key="2">
    <source>
        <dbReference type="SAM" id="SignalP"/>
    </source>
</evidence>
<proteinExistence type="predicted"/>
<keyword evidence="1" id="KW-0175">Coiled coil</keyword>
<sequence length="267" mass="29227">MKKIITSLFVFIFALVLVFPVLAEDNSYNTTSSNIASPLVASNSVTKAYKAREVVVTGSLIAISGKDLTVKLTRIIPTTVKNFPGTYPAKDSSVIVHVTDKTKIVRKYNGKADFSEVAVGDTLSVTGTLSADGTINARLVKNTSIAVTFFARKGEITAIDTNGSNFTIVNDKKTFKVFVTINTKFYKGGKLAALTDFSVGDLVGVRGVVRQNANEITADTVTMATDKSDVEAKKQKLIEQEKNRLEKMKEKLEKEIEKIKEQLEKFK</sequence>
<evidence type="ECO:0000256" key="1">
    <source>
        <dbReference type="SAM" id="Coils"/>
    </source>
</evidence>
<dbReference type="AlphaFoldDB" id="A0A0G1CFV1"/>
<comment type="caution">
    <text evidence="4">The sequence shown here is derived from an EMBL/GenBank/DDBJ whole genome shotgun (WGS) entry which is preliminary data.</text>
</comment>
<dbReference type="InterPro" id="IPR043724">
    <property type="entry name" value="DUF5666"/>
</dbReference>
<keyword evidence="2" id="KW-0732">Signal</keyword>
<organism evidence="4 5">
    <name type="scientific">Candidatus Magasanikbacteria bacterium GW2011_GWA2_42_32</name>
    <dbReference type="NCBI Taxonomy" id="1619039"/>
    <lineage>
        <taxon>Bacteria</taxon>
        <taxon>Candidatus Magasanikiibacteriota</taxon>
    </lineage>
</organism>
<feature type="domain" description="DUF5666" evidence="3">
    <location>
        <begin position="93"/>
        <end position="140"/>
    </location>
</feature>
<evidence type="ECO:0000313" key="5">
    <source>
        <dbReference type="Proteomes" id="UP000034837"/>
    </source>
</evidence>
<evidence type="ECO:0000259" key="3">
    <source>
        <dbReference type="Pfam" id="PF18914"/>
    </source>
</evidence>
<feature type="signal peptide" evidence="2">
    <location>
        <begin position="1"/>
        <end position="23"/>
    </location>
</feature>
<feature type="domain" description="DUF5666" evidence="3">
    <location>
        <begin position="153"/>
        <end position="219"/>
    </location>
</feature>
<protein>
    <recommendedName>
        <fullName evidence="3">DUF5666 domain-containing protein</fullName>
    </recommendedName>
</protein>
<dbReference type="EMBL" id="LCDO01000001">
    <property type="protein sequence ID" value="KKS57446.1"/>
    <property type="molecule type" value="Genomic_DNA"/>
</dbReference>
<reference evidence="4 5" key="1">
    <citation type="journal article" date="2015" name="Nature">
        <title>rRNA introns, odd ribosomes, and small enigmatic genomes across a large radiation of phyla.</title>
        <authorList>
            <person name="Brown C.T."/>
            <person name="Hug L.A."/>
            <person name="Thomas B.C."/>
            <person name="Sharon I."/>
            <person name="Castelle C.J."/>
            <person name="Singh A."/>
            <person name="Wilkins M.J."/>
            <person name="Williams K.H."/>
            <person name="Banfield J.F."/>
        </authorList>
    </citation>
    <scope>NUCLEOTIDE SEQUENCE [LARGE SCALE GENOMIC DNA]</scope>
</reference>
<accession>A0A0G1CFV1</accession>
<evidence type="ECO:0000313" key="4">
    <source>
        <dbReference type="EMBL" id="KKS57446.1"/>
    </source>
</evidence>